<proteinExistence type="inferred from homology"/>
<keyword evidence="1 5" id="KW-0963">Cytoplasm</keyword>
<keyword evidence="2 5" id="KW-0132">Cell division</keyword>
<evidence type="ECO:0000256" key="4">
    <source>
        <dbReference type="ARBA" id="ARBA00023306"/>
    </source>
</evidence>
<comment type="function">
    <text evidence="5">Participates in chromosomal partition during cell division. May act via the formation of a condensin-like complex containing Smc and ScpA that pull DNA away from mid-cell into both cell halves.</text>
</comment>
<dbReference type="SUPFAM" id="SSF46785">
    <property type="entry name" value="Winged helix' DNA-binding domain"/>
    <property type="match status" value="2"/>
</dbReference>
<protein>
    <recommendedName>
        <fullName evidence="5">Segregation and condensation protein B</fullName>
    </recommendedName>
</protein>
<dbReference type="InterPro" id="IPR005234">
    <property type="entry name" value="ScpB_csome_segregation"/>
</dbReference>
<dbReference type="InterPro" id="IPR036390">
    <property type="entry name" value="WH_DNA-bd_sf"/>
</dbReference>
<dbReference type="HAMAP" id="MF_01804">
    <property type="entry name" value="ScpB"/>
    <property type="match status" value="1"/>
</dbReference>
<evidence type="ECO:0000256" key="3">
    <source>
        <dbReference type="ARBA" id="ARBA00022829"/>
    </source>
</evidence>
<organism evidence="6 7">
    <name type="scientific">Mediterraneibacter catenae</name>
    <dbReference type="NCBI Taxonomy" id="2594882"/>
    <lineage>
        <taxon>Bacteria</taxon>
        <taxon>Bacillati</taxon>
        <taxon>Bacillota</taxon>
        <taxon>Clostridia</taxon>
        <taxon>Lachnospirales</taxon>
        <taxon>Lachnospiraceae</taxon>
        <taxon>Mediterraneibacter</taxon>
    </lineage>
</organism>
<dbReference type="AlphaFoldDB" id="A0A5M9I3J0"/>
<evidence type="ECO:0000256" key="2">
    <source>
        <dbReference type="ARBA" id="ARBA00022618"/>
    </source>
</evidence>
<dbReference type="Gene3D" id="1.10.10.10">
    <property type="entry name" value="Winged helix-like DNA-binding domain superfamily/Winged helix DNA-binding domain"/>
    <property type="match status" value="2"/>
</dbReference>
<comment type="subcellular location">
    <subcellularLocation>
        <location evidence="5">Cytoplasm</location>
    </subcellularLocation>
    <text evidence="5">Associated with two foci at the outer edges of the nucleoid region in young cells, and at four foci within both cell halves in older cells.</text>
</comment>
<comment type="caution">
    <text evidence="6">The sequence shown here is derived from an EMBL/GenBank/DDBJ whole genome shotgun (WGS) entry which is preliminary data.</text>
</comment>
<dbReference type="GO" id="GO:0051304">
    <property type="term" value="P:chromosome separation"/>
    <property type="evidence" value="ECO:0007669"/>
    <property type="project" value="InterPro"/>
</dbReference>
<evidence type="ECO:0000256" key="5">
    <source>
        <dbReference type="HAMAP-Rule" id="MF_01804"/>
    </source>
</evidence>
<keyword evidence="7" id="KW-1185">Reference proteome</keyword>
<reference evidence="6" key="1">
    <citation type="submission" date="2019-07" db="EMBL/GenBank/DDBJ databases">
        <authorList>
            <person name="Wongkuna S."/>
            <person name="Scaria J."/>
        </authorList>
    </citation>
    <scope>NUCLEOTIDE SEQUENCE [LARGE SCALE GENOMIC DNA]</scope>
    <source>
        <strain evidence="6">SW178</strain>
    </source>
</reference>
<evidence type="ECO:0000256" key="1">
    <source>
        <dbReference type="ARBA" id="ARBA00022490"/>
    </source>
</evidence>
<comment type="similarity">
    <text evidence="5">Belongs to the ScpB family.</text>
</comment>
<name>A0A5M9I3J0_9FIRM</name>
<comment type="subunit">
    <text evidence="5">Homodimer. Homodimerization may be required to stabilize the binding of ScpA to the Smc head domains. Component of a cohesin-like complex composed of ScpA, ScpB and the Smc homodimer, in which ScpA and ScpB bind to the head domain of Smc. The presence of the three proteins is required for the association of the complex with DNA.</text>
</comment>
<keyword evidence="4 5" id="KW-0131">Cell cycle</keyword>
<dbReference type="GO" id="GO:0051301">
    <property type="term" value="P:cell division"/>
    <property type="evidence" value="ECO:0007669"/>
    <property type="project" value="UniProtKB-KW"/>
</dbReference>
<dbReference type="PANTHER" id="PTHR34298">
    <property type="entry name" value="SEGREGATION AND CONDENSATION PROTEIN B"/>
    <property type="match status" value="1"/>
</dbReference>
<dbReference type="Proteomes" id="UP000322025">
    <property type="component" value="Unassembled WGS sequence"/>
</dbReference>
<dbReference type="PIRSF" id="PIRSF019345">
    <property type="entry name" value="ScpB"/>
    <property type="match status" value="1"/>
</dbReference>
<dbReference type="Pfam" id="PF04079">
    <property type="entry name" value="SMC_ScpB"/>
    <property type="match status" value="1"/>
</dbReference>
<evidence type="ECO:0000313" key="6">
    <source>
        <dbReference type="EMBL" id="KAA8502626.1"/>
    </source>
</evidence>
<accession>A0A5M9I3J0</accession>
<dbReference type="EMBL" id="VMSO01000002">
    <property type="protein sequence ID" value="KAA8502626.1"/>
    <property type="molecule type" value="Genomic_DNA"/>
</dbReference>
<dbReference type="PANTHER" id="PTHR34298:SF2">
    <property type="entry name" value="SEGREGATION AND CONDENSATION PROTEIN B"/>
    <property type="match status" value="1"/>
</dbReference>
<dbReference type="InterPro" id="IPR036388">
    <property type="entry name" value="WH-like_DNA-bd_sf"/>
</dbReference>
<dbReference type="RefSeq" id="WP_087152122.1">
    <property type="nucleotide sequence ID" value="NZ_VMSO01000002.1"/>
</dbReference>
<dbReference type="OrthoDB" id="9806226at2"/>
<evidence type="ECO:0000313" key="7">
    <source>
        <dbReference type="Proteomes" id="UP000322025"/>
    </source>
</evidence>
<dbReference type="GO" id="GO:0005737">
    <property type="term" value="C:cytoplasm"/>
    <property type="evidence" value="ECO:0007669"/>
    <property type="project" value="UniProtKB-SubCell"/>
</dbReference>
<gene>
    <name evidence="5 6" type="primary">scpB</name>
    <name evidence="6" type="ORF">FNY66_03080</name>
</gene>
<dbReference type="GO" id="GO:0006260">
    <property type="term" value="P:DNA replication"/>
    <property type="evidence" value="ECO:0007669"/>
    <property type="project" value="UniProtKB-UniRule"/>
</dbReference>
<keyword evidence="3 5" id="KW-0159">Chromosome partition</keyword>
<dbReference type="NCBIfam" id="TIGR00281">
    <property type="entry name" value="SMC-Scp complex subunit ScpB"/>
    <property type="match status" value="1"/>
</dbReference>
<sequence length="189" mass="22139">MEIEKYQAAIEAILFTMGNSVEIEKIAEAIGHDEETTRRLIHNMMDRYEEEDRGIRIIELENSYQFCTKKEMYEYLIRVAKQPRRYTLTDVLLETLSIVAYRQPVTKLEIEKIRGVKSDHAVNKLVEYGLIEEAGRLDAPGRPILFGTTEEFLRRFSLQSLDELPTLDQEQIEHFKEEAEDEAQLKLDI</sequence>